<evidence type="ECO:0000256" key="2">
    <source>
        <dbReference type="ARBA" id="ARBA00022552"/>
    </source>
</evidence>
<feature type="domain" description="Tetrapyrrole methylase" evidence="7">
    <location>
        <begin position="5"/>
        <end position="202"/>
    </location>
</feature>
<evidence type="ECO:0000256" key="1">
    <source>
        <dbReference type="ARBA" id="ARBA00022490"/>
    </source>
</evidence>
<keyword evidence="3 6" id="KW-0489">Methyltransferase</keyword>
<keyword evidence="9" id="KW-1185">Reference proteome</keyword>
<dbReference type="Pfam" id="PF00590">
    <property type="entry name" value="TP_methylase"/>
    <property type="match status" value="1"/>
</dbReference>
<dbReference type="SUPFAM" id="SSF53790">
    <property type="entry name" value="Tetrapyrrole methylase"/>
    <property type="match status" value="1"/>
</dbReference>
<dbReference type="NCBIfam" id="TIGR00096">
    <property type="entry name" value="16S rRNA (cytidine(1402)-2'-O)-methyltransferase"/>
    <property type="match status" value="1"/>
</dbReference>
<dbReference type="HAMAP" id="MF_01877">
    <property type="entry name" value="16SrRNA_methyltr_I"/>
    <property type="match status" value="1"/>
</dbReference>
<dbReference type="InterPro" id="IPR035996">
    <property type="entry name" value="4pyrrol_Methylase_sf"/>
</dbReference>
<keyword evidence="4 6" id="KW-0808">Transferase</keyword>
<dbReference type="AlphaFoldDB" id="A0A939P7D3"/>
<name>A0A939P7D3_9ACTN</name>
<dbReference type="InterPro" id="IPR014777">
    <property type="entry name" value="4pyrrole_Mease_sub1"/>
</dbReference>
<dbReference type="Proteomes" id="UP000669179">
    <property type="component" value="Unassembled WGS sequence"/>
</dbReference>
<dbReference type="Gene3D" id="3.40.1010.10">
    <property type="entry name" value="Cobalt-precorrin-4 Transmethylase, Domain 1"/>
    <property type="match status" value="1"/>
</dbReference>
<sequence>MLGAAPIGRPEDASARLRSALAGVGIIAAEDTRRLRRLASDLGVEIGGRIVSYYEQNEKARAEELLEELLNGRDVLVITDAGMPGVSDPGYRLVVAAVAAGVPISVLPGPSAVTTALIVSGLPTDRFCFEGFAPRKPGERARRLTELAAERRTMVFFESPRRLETTLKAMAEAFGTDRPAAVCRELTKTYEEVVRGTLGELADWADENVKGEITLVVGGAPEGGGLSDPADLAAEVASREASGTPRKQAMSEVAKENGVPKRVVYDAVLAAKG</sequence>
<evidence type="ECO:0000313" key="9">
    <source>
        <dbReference type="Proteomes" id="UP000669179"/>
    </source>
</evidence>
<evidence type="ECO:0000256" key="6">
    <source>
        <dbReference type="HAMAP-Rule" id="MF_01877"/>
    </source>
</evidence>
<accession>A0A939P7D3</accession>
<evidence type="ECO:0000256" key="3">
    <source>
        <dbReference type="ARBA" id="ARBA00022603"/>
    </source>
</evidence>
<dbReference type="FunFam" id="3.30.950.10:FF:000003">
    <property type="entry name" value="Ribosomal RNA small subunit methyltransferase I"/>
    <property type="match status" value="1"/>
</dbReference>
<reference evidence="8" key="1">
    <citation type="submission" date="2021-03" db="EMBL/GenBank/DDBJ databases">
        <authorList>
            <person name="Kanchanasin P."/>
            <person name="Saeng-In P."/>
            <person name="Phongsopitanun W."/>
            <person name="Yuki M."/>
            <person name="Kudo T."/>
            <person name="Ohkuma M."/>
            <person name="Tanasupawat S."/>
        </authorList>
    </citation>
    <scope>NUCLEOTIDE SEQUENCE</scope>
    <source>
        <strain evidence="8">GKU 128</strain>
    </source>
</reference>
<gene>
    <name evidence="6 8" type="primary">rsmI</name>
    <name evidence="8" type="ORF">J4573_08065</name>
</gene>
<dbReference type="PANTHER" id="PTHR46111">
    <property type="entry name" value="RIBOSOMAL RNA SMALL SUBUNIT METHYLTRANSFERASE I"/>
    <property type="match status" value="1"/>
</dbReference>
<evidence type="ECO:0000259" key="7">
    <source>
        <dbReference type="Pfam" id="PF00590"/>
    </source>
</evidence>
<dbReference type="InterPro" id="IPR008189">
    <property type="entry name" value="rRNA_ssu_MeTfrase_I"/>
</dbReference>
<dbReference type="GO" id="GO:0070677">
    <property type="term" value="F:rRNA (cytosine-2'-O-)-methyltransferase activity"/>
    <property type="evidence" value="ECO:0007669"/>
    <property type="project" value="UniProtKB-UniRule"/>
</dbReference>
<comment type="subcellular location">
    <subcellularLocation>
        <location evidence="6">Cytoplasm</location>
    </subcellularLocation>
</comment>
<dbReference type="InterPro" id="IPR014776">
    <property type="entry name" value="4pyrrole_Mease_sub2"/>
</dbReference>
<comment type="catalytic activity">
    <reaction evidence="6">
        <text>cytidine(1402) in 16S rRNA + S-adenosyl-L-methionine = 2'-O-methylcytidine(1402) in 16S rRNA + S-adenosyl-L-homocysteine + H(+)</text>
        <dbReference type="Rhea" id="RHEA:42924"/>
        <dbReference type="Rhea" id="RHEA-COMP:10285"/>
        <dbReference type="Rhea" id="RHEA-COMP:10286"/>
        <dbReference type="ChEBI" id="CHEBI:15378"/>
        <dbReference type="ChEBI" id="CHEBI:57856"/>
        <dbReference type="ChEBI" id="CHEBI:59789"/>
        <dbReference type="ChEBI" id="CHEBI:74495"/>
        <dbReference type="ChEBI" id="CHEBI:82748"/>
        <dbReference type="EC" id="2.1.1.198"/>
    </reaction>
</comment>
<evidence type="ECO:0000256" key="4">
    <source>
        <dbReference type="ARBA" id="ARBA00022679"/>
    </source>
</evidence>
<evidence type="ECO:0000313" key="8">
    <source>
        <dbReference type="EMBL" id="MBO2447041.1"/>
    </source>
</evidence>
<evidence type="ECO:0000256" key="5">
    <source>
        <dbReference type="ARBA" id="ARBA00022691"/>
    </source>
</evidence>
<keyword evidence="1 6" id="KW-0963">Cytoplasm</keyword>
<proteinExistence type="inferred from homology"/>
<dbReference type="PANTHER" id="PTHR46111:SF1">
    <property type="entry name" value="RIBOSOMAL RNA SMALL SUBUNIT METHYLTRANSFERASE I"/>
    <property type="match status" value="1"/>
</dbReference>
<organism evidence="8 9">
    <name type="scientific">Actinomadura barringtoniae</name>
    <dbReference type="NCBI Taxonomy" id="1427535"/>
    <lineage>
        <taxon>Bacteria</taxon>
        <taxon>Bacillati</taxon>
        <taxon>Actinomycetota</taxon>
        <taxon>Actinomycetes</taxon>
        <taxon>Streptosporangiales</taxon>
        <taxon>Thermomonosporaceae</taxon>
        <taxon>Actinomadura</taxon>
    </lineage>
</organism>
<dbReference type="CDD" id="cd11648">
    <property type="entry name" value="RsmI"/>
    <property type="match status" value="1"/>
</dbReference>
<dbReference type="InterPro" id="IPR000878">
    <property type="entry name" value="4pyrrol_Mease"/>
</dbReference>
<dbReference type="GO" id="GO:0005737">
    <property type="term" value="C:cytoplasm"/>
    <property type="evidence" value="ECO:0007669"/>
    <property type="project" value="UniProtKB-SubCell"/>
</dbReference>
<comment type="function">
    <text evidence="6">Catalyzes the 2'-O-methylation of the ribose of cytidine 1402 (C1402) in 16S rRNA.</text>
</comment>
<comment type="caution">
    <text evidence="8">The sequence shown here is derived from an EMBL/GenBank/DDBJ whole genome shotgun (WGS) entry which is preliminary data.</text>
</comment>
<dbReference type="EC" id="2.1.1.198" evidence="6"/>
<dbReference type="Gene3D" id="3.30.950.10">
    <property type="entry name" value="Methyltransferase, Cobalt-precorrin-4 Transmethylase, Domain 2"/>
    <property type="match status" value="1"/>
</dbReference>
<protein>
    <recommendedName>
        <fullName evidence="6">Ribosomal RNA small subunit methyltransferase I</fullName>
        <ecNumber evidence="6">2.1.1.198</ecNumber>
    </recommendedName>
    <alternativeName>
        <fullName evidence="6">16S rRNA 2'-O-ribose C1402 methyltransferase</fullName>
    </alternativeName>
    <alternativeName>
        <fullName evidence="6">rRNA (cytidine-2'-O-)-methyltransferase RsmI</fullName>
    </alternativeName>
</protein>
<dbReference type="PIRSF" id="PIRSF005917">
    <property type="entry name" value="MTase_YraL"/>
    <property type="match status" value="1"/>
</dbReference>
<keyword evidence="2 6" id="KW-0698">rRNA processing</keyword>
<keyword evidence="5 6" id="KW-0949">S-adenosyl-L-methionine</keyword>
<comment type="similarity">
    <text evidence="6">Belongs to the methyltransferase superfamily. RsmI family.</text>
</comment>
<dbReference type="EMBL" id="JAGEOJ010000003">
    <property type="protein sequence ID" value="MBO2447041.1"/>
    <property type="molecule type" value="Genomic_DNA"/>
</dbReference>